<dbReference type="InterPro" id="IPR004046">
    <property type="entry name" value="GST_C"/>
</dbReference>
<dbReference type="PANTHER" id="PTHR44188:SF1">
    <property type="entry name" value="GDAP1, ISOFORM A"/>
    <property type="match status" value="1"/>
</dbReference>
<dbReference type="InterPro" id="IPR010987">
    <property type="entry name" value="Glutathione-S-Trfase_C-like"/>
</dbReference>
<dbReference type="SUPFAM" id="SSF47616">
    <property type="entry name" value="GST C-terminal domain-like"/>
    <property type="match status" value="1"/>
</dbReference>
<evidence type="ECO:0000259" key="3">
    <source>
        <dbReference type="PROSITE" id="PS50404"/>
    </source>
</evidence>
<gene>
    <name evidence="6" type="primary">LOC100373862</name>
</gene>
<feature type="domain" description="GST N-terminal" evidence="3">
    <location>
        <begin position="6"/>
        <end position="87"/>
    </location>
</feature>
<name>A0ABM0M8V3_SACKO</name>
<evidence type="ECO:0000256" key="2">
    <source>
        <dbReference type="SAM" id="Phobius"/>
    </source>
</evidence>
<dbReference type="PROSITE" id="PS50405">
    <property type="entry name" value="GST_CTER"/>
    <property type="match status" value="1"/>
</dbReference>
<dbReference type="Pfam" id="PF00043">
    <property type="entry name" value="GST_C"/>
    <property type="match status" value="1"/>
</dbReference>
<feature type="domain" description="GST C-terminal" evidence="4">
    <location>
        <begin position="144"/>
        <end position="288"/>
    </location>
</feature>
<dbReference type="Proteomes" id="UP000694865">
    <property type="component" value="Unplaced"/>
</dbReference>
<dbReference type="SUPFAM" id="SSF52833">
    <property type="entry name" value="Thioredoxin-like"/>
    <property type="match status" value="1"/>
</dbReference>
<keyword evidence="2" id="KW-1133">Transmembrane helix</keyword>
<keyword evidence="2" id="KW-0472">Membrane</keyword>
<evidence type="ECO:0000313" key="6">
    <source>
        <dbReference type="RefSeq" id="XP_006816444.1"/>
    </source>
</evidence>
<organism evidence="5 6">
    <name type="scientific">Saccoglossus kowalevskii</name>
    <name type="common">Acorn worm</name>
    <dbReference type="NCBI Taxonomy" id="10224"/>
    <lineage>
        <taxon>Eukaryota</taxon>
        <taxon>Metazoa</taxon>
        <taxon>Hemichordata</taxon>
        <taxon>Enteropneusta</taxon>
        <taxon>Harrimaniidae</taxon>
        <taxon>Saccoglossus</taxon>
    </lineage>
</organism>
<evidence type="ECO:0000256" key="1">
    <source>
        <dbReference type="ARBA" id="ARBA00007409"/>
    </source>
</evidence>
<protein>
    <submittedName>
        <fullName evidence="6">Ganglioside-induced differentiation-associated protein 1-like</fullName>
    </submittedName>
</protein>
<dbReference type="Gene3D" id="1.20.1050.10">
    <property type="match status" value="1"/>
</dbReference>
<dbReference type="RefSeq" id="XP_006816444.1">
    <property type="nucleotide sequence ID" value="XM_006816381.1"/>
</dbReference>
<evidence type="ECO:0000313" key="5">
    <source>
        <dbReference type="Proteomes" id="UP000694865"/>
    </source>
</evidence>
<evidence type="ECO:0000259" key="4">
    <source>
        <dbReference type="PROSITE" id="PS50405"/>
    </source>
</evidence>
<dbReference type="GeneID" id="100373862"/>
<dbReference type="Pfam" id="PF13409">
    <property type="entry name" value="GST_N_2"/>
    <property type="match status" value="1"/>
</dbReference>
<sequence length="331" mass="38831">MADAGPPLLLYQETVSYFSFCVRMGLAEKNLKYKKCPVNFFNLENLEPWYMRLNPFGLVPTLQHGETVVCDSDKILRYLDEAFPETTCLCPDESTDEGHMCGYYRRLNDKIDIRMITLIAPMFPRTTQVTPRNPRFSETNAKHMKAKRDHAATLCERYANIFPDLAEVYLEKKNSELKELPGEEEVQMVLRVCEDVLTKFQEELARKSENTQDVKEQWLCGKRFTSADIYWAATLHRLEELGYDKRFWADGQRPHIESYYEHMRSRVCFKKSEPSTCISWIGEMKQKLPWELAIGATVVAVCVFYTFIKSRRNVECFPSKCVEEKIWVWKE</sequence>
<dbReference type="SFLD" id="SFLDS00019">
    <property type="entry name" value="Glutathione_Transferase_(cytos"/>
    <property type="match status" value="1"/>
</dbReference>
<dbReference type="InterPro" id="IPR040079">
    <property type="entry name" value="Glutathione_S-Trfase"/>
</dbReference>
<keyword evidence="5" id="KW-1185">Reference proteome</keyword>
<dbReference type="InterPro" id="IPR036249">
    <property type="entry name" value="Thioredoxin-like_sf"/>
</dbReference>
<comment type="similarity">
    <text evidence="1">Belongs to the GST superfamily.</text>
</comment>
<accession>A0ABM0M8V3</accession>
<dbReference type="PROSITE" id="PS50404">
    <property type="entry name" value="GST_NTER"/>
    <property type="match status" value="1"/>
</dbReference>
<feature type="transmembrane region" description="Helical" evidence="2">
    <location>
        <begin position="288"/>
        <end position="308"/>
    </location>
</feature>
<dbReference type="InterPro" id="IPR036282">
    <property type="entry name" value="Glutathione-S-Trfase_C_sf"/>
</dbReference>
<dbReference type="Gene3D" id="3.40.30.10">
    <property type="entry name" value="Glutaredoxin"/>
    <property type="match status" value="1"/>
</dbReference>
<dbReference type="InterPro" id="IPR004045">
    <property type="entry name" value="Glutathione_S-Trfase_N"/>
</dbReference>
<proteinExistence type="inferred from homology"/>
<dbReference type="PANTHER" id="PTHR44188">
    <property type="entry name" value="GDAP1, ISOFORM A"/>
    <property type="match status" value="1"/>
</dbReference>
<dbReference type="CDD" id="cd00570">
    <property type="entry name" value="GST_N_family"/>
    <property type="match status" value="1"/>
</dbReference>
<reference evidence="6" key="1">
    <citation type="submission" date="2025-08" db="UniProtKB">
        <authorList>
            <consortium name="RefSeq"/>
        </authorList>
    </citation>
    <scope>IDENTIFICATION</scope>
    <source>
        <tissue evidence="6">Testes</tissue>
    </source>
</reference>
<dbReference type="SFLD" id="SFLDG00358">
    <property type="entry name" value="Main_(cytGST)"/>
    <property type="match status" value="1"/>
</dbReference>
<keyword evidence="2" id="KW-0812">Transmembrane</keyword>